<dbReference type="EMBL" id="CP001108">
    <property type="protein sequence ID" value="ACF46398.1"/>
    <property type="molecule type" value="Genomic_DNA"/>
</dbReference>
<dbReference type="Pfam" id="PF19580">
    <property type="entry name" value="Exo_endo_phos_3"/>
    <property type="match status" value="1"/>
</dbReference>
<dbReference type="Gene3D" id="3.60.10.10">
    <property type="entry name" value="Endonuclease/exonuclease/phosphatase"/>
    <property type="match status" value="1"/>
</dbReference>
<reference evidence="2" key="1">
    <citation type="submission" date="2008-06" db="EMBL/GenBank/DDBJ databases">
        <title>Complete sequence of chromosome of Prosthecochloris aestuarii DSM 271.</title>
        <authorList>
            <consortium name="US DOE Joint Genome Institute"/>
            <person name="Lucas S."/>
            <person name="Copeland A."/>
            <person name="Lapidus A."/>
            <person name="Glavina del Rio T."/>
            <person name="Dalin E."/>
            <person name="Tice H."/>
            <person name="Bruce D."/>
            <person name="Goodwin L."/>
            <person name="Pitluck S."/>
            <person name="Schmutz J."/>
            <person name="Larimer F."/>
            <person name="Land M."/>
            <person name="Hauser L."/>
            <person name="Kyrpides N."/>
            <person name="Anderson I."/>
            <person name="Liu Z."/>
            <person name="Li T."/>
            <person name="Zhao F."/>
            <person name="Overmann J."/>
            <person name="Bryant D.A."/>
            <person name="Richardson P."/>
        </authorList>
    </citation>
    <scope>NUCLEOTIDE SEQUENCE [LARGE SCALE GENOMIC DNA]</scope>
    <source>
        <strain evidence="2">DSM 271</strain>
    </source>
</reference>
<accession>B4S8L1</accession>
<dbReference type="eggNOG" id="COG2374">
    <property type="taxonomic scope" value="Bacteria"/>
</dbReference>
<dbReference type="Proteomes" id="UP000002725">
    <property type="component" value="Chromosome"/>
</dbReference>
<dbReference type="HOGENOM" id="CLU_058239_1_0_10"/>
<dbReference type="AlphaFoldDB" id="B4S8L1"/>
<keyword evidence="2" id="KW-0540">Nuclease</keyword>
<protein>
    <submittedName>
        <fullName evidence="2">Endonuclease/exonuclease/phosphatase</fullName>
    </submittedName>
</protein>
<dbReference type="InterPro" id="IPR036691">
    <property type="entry name" value="Endo/exonu/phosph_ase_sf"/>
</dbReference>
<sequence>MSTARGATAAKENQLLFMWWNVENLFDTIDDPLTNDNEFTPEGSRHWTPKRLALKYLRLAHIIKLAGAEKSMNGYPDILALAEVENKQVFRTLLSFLPDHHYHIVYHNSRDPRGIDIALAYNSQSLHHLASRQVKIPLSGKATRDISLHEFTTVNTRFFLIVNHWPSRSLDRKWSEPLRLQAAESARAIVDSLLAQDPASNIIVAGDFNDEPDDPSIRQILRSINDRKKVLGPSPLYLYNCWAQSDVPGSYHYRNRWNRLDQIMVSRSLLDGRRGLQISNSSFSCFRPEQMQEPGSGIPSRTWKGIRHRGGYSDHYPLLLDIATE</sequence>
<dbReference type="GO" id="GO:0004527">
    <property type="term" value="F:exonuclease activity"/>
    <property type="evidence" value="ECO:0007669"/>
    <property type="project" value="UniProtKB-KW"/>
</dbReference>
<dbReference type="RefSeq" id="WP_012505932.1">
    <property type="nucleotide sequence ID" value="NC_011059.1"/>
</dbReference>
<dbReference type="STRING" id="290512.Paes_1377"/>
<dbReference type="SUPFAM" id="SSF56219">
    <property type="entry name" value="DNase I-like"/>
    <property type="match status" value="1"/>
</dbReference>
<keyword evidence="2" id="KW-0378">Hydrolase</keyword>
<dbReference type="PANTHER" id="PTHR42834:SF1">
    <property type="entry name" value="ENDONUCLEASE_EXONUCLEASE_PHOSPHATASE FAMILY PROTEIN (AFU_ORTHOLOGUE AFUA_3G09210)"/>
    <property type="match status" value="1"/>
</dbReference>
<name>B4S8L1_PROA2</name>
<feature type="domain" description="Endonuclease/exonuclease/phosphatase" evidence="1">
    <location>
        <begin position="19"/>
        <end position="322"/>
    </location>
</feature>
<evidence type="ECO:0000313" key="2">
    <source>
        <dbReference type="EMBL" id="ACF46398.1"/>
    </source>
</evidence>
<evidence type="ECO:0000259" key="1">
    <source>
        <dbReference type="Pfam" id="PF19580"/>
    </source>
</evidence>
<dbReference type="InterPro" id="IPR005135">
    <property type="entry name" value="Endo/exonuclease/phosphatase"/>
</dbReference>
<dbReference type="KEGG" id="paa:Paes_1377"/>
<evidence type="ECO:0000313" key="3">
    <source>
        <dbReference type="Proteomes" id="UP000002725"/>
    </source>
</evidence>
<dbReference type="GO" id="GO:0004519">
    <property type="term" value="F:endonuclease activity"/>
    <property type="evidence" value="ECO:0007669"/>
    <property type="project" value="UniProtKB-KW"/>
</dbReference>
<dbReference type="PANTHER" id="PTHR42834">
    <property type="entry name" value="ENDONUCLEASE/EXONUCLEASE/PHOSPHATASE FAMILY PROTEIN (AFU_ORTHOLOGUE AFUA_3G09210)"/>
    <property type="match status" value="1"/>
</dbReference>
<organism evidence="2 3">
    <name type="scientific">Prosthecochloris aestuarii (strain DSM 271 / SK 413)</name>
    <dbReference type="NCBI Taxonomy" id="290512"/>
    <lineage>
        <taxon>Bacteria</taxon>
        <taxon>Pseudomonadati</taxon>
        <taxon>Chlorobiota</taxon>
        <taxon>Chlorobiia</taxon>
        <taxon>Chlorobiales</taxon>
        <taxon>Chlorobiaceae</taxon>
        <taxon>Prosthecochloris</taxon>
    </lineage>
</organism>
<keyword evidence="2" id="KW-0255">Endonuclease</keyword>
<proteinExistence type="predicted"/>
<gene>
    <name evidence="2" type="ordered locus">Paes_1377</name>
</gene>
<keyword evidence="3" id="KW-1185">Reference proteome</keyword>